<dbReference type="PROSITE" id="PS51225">
    <property type="entry name" value="MARVEL"/>
    <property type="match status" value="1"/>
</dbReference>
<dbReference type="CTD" id="568509"/>
<reference evidence="11" key="2">
    <citation type="journal article" date="2007" name="PLoS Biol.">
        <title>Survey sequencing and comparative analysis of the elephant shark (Callorhinchus milii) genome.</title>
        <authorList>
            <person name="Venkatesh B."/>
            <person name="Kirkness E.F."/>
            <person name="Loh Y.H."/>
            <person name="Halpern A.L."/>
            <person name="Lee A.P."/>
            <person name="Johnson J."/>
            <person name="Dandona N."/>
            <person name="Viswanathan L.D."/>
            <person name="Tay A."/>
            <person name="Venter J.C."/>
            <person name="Strausberg R.L."/>
            <person name="Brenner S."/>
        </authorList>
    </citation>
    <scope>NUCLEOTIDE SEQUENCE [LARGE SCALE GENOMIC DNA]</scope>
</reference>
<evidence type="ECO:0000256" key="1">
    <source>
        <dbReference type="ARBA" id="ARBA00004141"/>
    </source>
</evidence>
<comment type="similarity">
    <text evidence="2 6">Belongs to the synaptogyrin family.</text>
</comment>
<feature type="transmembrane region" description="Helical" evidence="6">
    <location>
        <begin position="104"/>
        <end position="128"/>
    </location>
</feature>
<dbReference type="Proteomes" id="UP000314986">
    <property type="component" value="Unassembled WGS sequence"/>
</dbReference>
<dbReference type="EMBL" id="JW872397">
    <property type="protein sequence ID" value="AFP04915.1"/>
    <property type="molecule type" value="mRNA"/>
</dbReference>
<protein>
    <recommendedName>
        <fullName evidence="6">Synaptogyrin</fullName>
    </recommendedName>
</protein>
<reference evidence="9 11" key="3">
    <citation type="journal article" date="2014" name="Nature">
        <title>Elephant shark genome provides unique insights into gnathostome evolution.</title>
        <authorList>
            <consortium name="International Elephant Shark Genome Sequencing Consortium"/>
            <person name="Venkatesh B."/>
            <person name="Lee A.P."/>
            <person name="Ravi V."/>
            <person name="Maurya A.K."/>
            <person name="Lian M.M."/>
            <person name="Swann J.B."/>
            <person name="Ohta Y."/>
            <person name="Flajnik M.F."/>
            <person name="Sutoh Y."/>
            <person name="Kasahara M."/>
            <person name="Hoon S."/>
            <person name="Gangu V."/>
            <person name="Roy S.W."/>
            <person name="Irimia M."/>
            <person name="Korzh V."/>
            <person name="Kondrychyn I."/>
            <person name="Lim Z.W."/>
            <person name="Tay B.H."/>
            <person name="Tohari S."/>
            <person name="Kong K.W."/>
            <person name="Ho S."/>
            <person name="Lorente-Galdos B."/>
            <person name="Quilez J."/>
            <person name="Marques-Bonet T."/>
            <person name="Raney B.J."/>
            <person name="Ingham P.W."/>
            <person name="Tay A."/>
            <person name="Hillier L.W."/>
            <person name="Minx P."/>
            <person name="Boehm T."/>
            <person name="Wilson R.K."/>
            <person name="Brenner S."/>
            <person name="Warren W.C."/>
        </authorList>
    </citation>
    <scope>NUCLEOTIDE SEQUENCE</scope>
    <source>
        <tissue evidence="9">Liver</tissue>
    </source>
</reference>
<dbReference type="GO" id="GO:0031594">
    <property type="term" value="C:neuromuscular junction"/>
    <property type="evidence" value="ECO:0007669"/>
    <property type="project" value="TreeGrafter"/>
</dbReference>
<feature type="region of interest" description="Disordered" evidence="7">
    <location>
        <begin position="204"/>
        <end position="227"/>
    </location>
</feature>
<evidence type="ECO:0000313" key="10">
    <source>
        <dbReference type="Ensembl" id="ENSCMIP00000047814.1"/>
    </source>
</evidence>
<keyword evidence="4 6" id="KW-1133">Transmembrane helix</keyword>
<dbReference type="STRING" id="7868.ENSCMIP00000047814"/>
<feature type="transmembrane region" description="Helical" evidence="6">
    <location>
        <begin position="148"/>
        <end position="170"/>
    </location>
</feature>
<reference evidence="11" key="1">
    <citation type="journal article" date="2006" name="Science">
        <title>Ancient noncoding elements conserved in the human genome.</title>
        <authorList>
            <person name="Venkatesh B."/>
            <person name="Kirkness E.F."/>
            <person name="Loh Y.H."/>
            <person name="Halpern A.L."/>
            <person name="Lee A.P."/>
            <person name="Johnson J."/>
            <person name="Dandona N."/>
            <person name="Viswanathan L.D."/>
            <person name="Tay A."/>
            <person name="Venter J.C."/>
            <person name="Strausberg R.L."/>
            <person name="Brenner S."/>
        </authorList>
    </citation>
    <scope>NUCLEOTIDE SEQUENCE [LARGE SCALE GENOMIC DNA]</scope>
</reference>
<dbReference type="InterPro" id="IPR016579">
    <property type="entry name" value="Synaptogyrin"/>
</dbReference>
<dbReference type="OrthoDB" id="10041611at2759"/>
<dbReference type="Pfam" id="PF01284">
    <property type="entry name" value="MARVEL"/>
    <property type="match status" value="1"/>
</dbReference>
<dbReference type="GeneID" id="103175559"/>
<evidence type="ECO:0000256" key="2">
    <source>
        <dbReference type="ARBA" id="ARBA00010252"/>
    </source>
</evidence>
<name>V9L008_CALMI</name>
<evidence type="ECO:0000256" key="3">
    <source>
        <dbReference type="ARBA" id="ARBA00022692"/>
    </source>
</evidence>
<gene>
    <name evidence="10" type="primary">syngr2b</name>
</gene>
<dbReference type="PANTHER" id="PTHR10838:SF19">
    <property type="entry name" value="SYNAPTOGYRIN-2 LIKE PROTEIN-RELATED"/>
    <property type="match status" value="1"/>
</dbReference>
<feature type="domain" description="MARVEL" evidence="8">
    <location>
        <begin position="20"/>
        <end position="174"/>
    </location>
</feature>
<evidence type="ECO:0000256" key="7">
    <source>
        <dbReference type="SAM" id="MobiDB-lite"/>
    </source>
</evidence>
<dbReference type="RefSeq" id="XP_007886848.1">
    <property type="nucleotide sequence ID" value="XM_007888657.2"/>
</dbReference>
<dbReference type="GO" id="GO:0030672">
    <property type="term" value="C:synaptic vesicle membrane"/>
    <property type="evidence" value="ECO:0007669"/>
    <property type="project" value="TreeGrafter"/>
</dbReference>
<evidence type="ECO:0000313" key="9">
    <source>
        <dbReference type="EMBL" id="AFP04915.1"/>
    </source>
</evidence>
<sequence>MEGNVYGAAKAGGAFDLVNFLKQPQTIARFLSWVFAIVVFGCIVSEGYENTHTSGELKCIFNGNTNACHYGVGIGVTAFLISTVFFGLDGYFPQISNITQRKHIVIVDLVVSASWTFLWFVGFCYLTNQWGSTPLKEYGVDASRANSARAAIAFCFFSIFSWGFQTCFALKRYRMGVEDFSDKYTDPTHDTAGPYSAYPSNADDNYQQPPFTAAPEQGADEYVPPVY</sequence>
<keyword evidence="11" id="KW-1185">Reference proteome</keyword>
<dbReference type="PIRSF" id="PIRSF011282">
    <property type="entry name" value="Synaptogyrin"/>
    <property type="match status" value="1"/>
</dbReference>
<feature type="transmembrane region" description="Helical" evidence="6">
    <location>
        <begin position="30"/>
        <end position="48"/>
    </location>
</feature>
<feature type="transmembrane region" description="Helical" evidence="6">
    <location>
        <begin position="70"/>
        <end position="92"/>
    </location>
</feature>
<dbReference type="KEGG" id="cmk:103175559"/>
<accession>V9L008</accession>
<dbReference type="Ensembl" id="ENSCMIT00000048488.1">
    <property type="protein sequence ID" value="ENSCMIP00000047814.1"/>
    <property type="gene ID" value="ENSCMIG00000019572.1"/>
</dbReference>
<evidence type="ECO:0000313" key="11">
    <source>
        <dbReference type="Proteomes" id="UP000314986"/>
    </source>
</evidence>
<dbReference type="InterPro" id="IPR008253">
    <property type="entry name" value="Marvel"/>
</dbReference>
<dbReference type="AlphaFoldDB" id="V9L008"/>
<comment type="subcellular location">
    <subcellularLocation>
        <location evidence="1 6">Membrane</location>
        <topology evidence="1 6">Multi-pass membrane protein</topology>
    </subcellularLocation>
</comment>
<dbReference type="OMA" id="YPNASHE"/>
<proteinExistence type="evidence at transcript level"/>
<dbReference type="GeneTree" id="ENSGT00950000182935"/>
<reference evidence="10" key="4">
    <citation type="submission" date="2025-05" db="UniProtKB">
        <authorList>
            <consortium name="Ensembl"/>
        </authorList>
    </citation>
    <scope>IDENTIFICATION</scope>
</reference>
<dbReference type="PANTHER" id="PTHR10838">
    <property type="entry name" value="SYNAPTOGYRIN"/>
    <property type="match status" value="1"/>
</dbReference>
<keyword evidence="5 6" id="KW-0472">Membrane</keyword>
<organism evidence="9">
    <name type="scientific">Callorhinchus milii</name>
    <name type="common">Ghost shark</name>
    <dbReference type="NCBI Taxonomy" id="7868"/>
    <lineage>
        <taxon>Eukaryota</taxon>
        <taxon>Metazoa</taxon>
        <taxon>Chordata</taxon>
        <taxon>Craniata</taxon>
        <taxon>Vertebrata</taxon>
        <taxon>Chondrichthyes</taxon>
        <taxon>Holocephali</taxon>
        <taxon>Chimaeriformes</taxon>
        <taxon>Callorhinchidae</taxon>
        <taxon>Callorhinchus</taxon>
    </lineage>
</organism>
<evidence type="ECO:0000256" key="5">
    <source>
        <dbReference type="ARBA" id="ARBA00023136"/>
    </source>
</evidence>
<evidence type="ECO:0000256" key="6">
    <source>
        <dbReference type="PIRNR" id="PIRNR011282"/>
    </source>
</evidence>
<keyword evidence="3 6" id="KW-0812">Transmembrane</keyword>
<evidence type="ECO:0000259" key="8">
    <source>
        <dbReference type="PROSITE" id="PS51225"/>
    </source>
</evidence>
<evidence type="ECO:0000256" key="4">
    <source>
        <dbReference type="ARBA" id="ARBA00022989"/>
    </source>
</evidence>